<feature type="compositionally biased region" description="Basic residues" evidence="4">
    <location>
        <begin position="132"/>
        <end position="146"/>
    </location>
</feature>
<feature type="compositionally biased region" description="Polar residues" evidence="4">
    <location>
        <begin position="1237"/>
        <end position="1253"/>
    </location>
</feature>
<feature type="compositionally biased region" description="Acidic residues" evidence="4">
    <location>
        <begin position="1409"/>
        <end position="1429"/>
    </location>
</feature>
<evidence type="ECO:0000256" key="2">
    <source>
        <dbReference type="ARBA" id="ARBA00023054"/>
    </source>
</evidence>
<feature type="compositionally biased region" description="Acidic residues" evidence="4">
    <location>
        <begin position="1033"/>
        <end position="1053"/>
    </location>
</feature>
<feature type="compositionally biased region" description="Basic and acidic residues" evidence="4">
    <location>
        <begin position="1192"/>
        <end position="1216"/>
    </location>
</feature>
<feature type="compositionally biased region" description="Polar residues" evidence="4">
    <location>
        <begin position="641"/>
        <end position="654"/>
    </location>
</feature>
<feature type="compositionally biased region" description="Acidic residues" evidence="4">
    <location>
        <begin position="1092"/>
        <end position="1101"/>
    </location>
</feature>
<feature type="compositionally biased region" description="Acidic residues" evidence="4">
    <location>
        <begin position="1270"/>
        <end position="1291"/>
    </location>
</feature>
<feature type="region of interest" description="Disordered" evidence="4">
    <location>
        <begin position="1235"/>
        <end position="1544"/>
    </location>
</feature>
<feature type="compositionally biased region" description="Basic and acidic residues" evidence="4">
    <location>
        <begin position="1078"/>
        <end position="1090"/>
    </location>
</feature>
<dbReference type="OrthoDB" id="10028421at2759"/>
<feature type="region of interest" description="Disordered" evidence="4">
    <location>
        <begin position="702"/>
        <end position="1218"/>
    </location>
</feature>
<reference evidence="5" key="1">
    <citation type="submission" date="2021-01" db="EMBL/GenBank/DDBJ databases">
        <authorList>
            <person name="Zahm M."/>
            <person name="Roques C."/>
            <person name="Cabau C."/>
            <person name="Klopp C."/>
            <person name="Donnadieu C."/>
            <person name="Jouanno E."/>
            <person name="Lampietro C."/>
            <person name="Louis A."/>
            <person name="Herpin A."/>
            <person name="Echchiki A."/>
            <person name="Berthelot C."/>
            <person name="Parey E."/>
            <person name="Roest-Crollius H."/>
            <person name="Braasch I."/>
            <person name="Postlethwait J."/>
            <person name="Bobe J."/>
            <person name="Montfort J."/>
            <person name="Bouchez O."/>
            <person name="Begum T."/>
            <person name="Mejri S."/>
            <person name="Adams A."/>
            <person name="Chen W.-J."/>
            <person name="Guiguen Y."/>
        </authorList>
    </citation>
    <scope>NUCLEOTIDE SEQUENCE</scope>
    <source>
        <strain evidence="5">YG-15Mar2019-1</strain>
        <tissue evidence="5">Brain</tissue>
    </source>
</reference>
<dbReference type="EMBL" id="JAFDVH010000012">
    <property type="protein sequence ID" value="KAG7467430.1"/>
    <property type="molecule type" value="Genomic_DNA"/>
</dbReference>
<dbReference type="Pfam" id="PF09738">
    <property type="entry name" value="LRRFIP"/>
    <property type="match status" value="3"/>
</dbReference>
<dbReference type="PANTHER" id="PTHR19212">
    <property type="entry name" value="LEUCINE RICH REPEAT IN FLII INTERACTING PROTEIN"/>
    <property type="match status" value="1"/>
</dbReference>
<dbReference type="GO" id="GO:0000981">
    <property type="term" value="F:DNA-binding transcription factor activity, RNA polymerase II-specific"/>
    <property type="evidence" value="ECO:0007669"/>
    <property type="project" value="TreeGrafter"/>
</dbReference>
<feature type="compositionally biased region" description="Polar residues" evidence="4">
    <location>
        <begin position="661"/>
        <end position="676"/>
    </location>
</feature>
<feature type="region of interest" description="Disordered" evidence="4">
    <location>
        <begin position="83"/>
        <end position="279"/>
    </location>
</feature>
<feature type="compositionally biased region" description="Basic and acidic residues" evidence="4">
    <location>
        <begin position="164"/>
        <end position="179"/>
    </location>
</feature>
<feature type="compositionally biased region" description="Basic and acidic residues" evidence="4">
    <location>
        <begin position="1169"/>
        <end position="1179"/>
    </location>
</feature>
<sequence>MGSQGTGRRRIPNRERLTAEDDALNQIAREAEARLAAKRAARAEAREIRMKELERQQKEIYQVQKKYYGLDNKWGDIEQWMEDSEKYSRHSRRNTSISDDEERMSVGSRGSLRSDLDPVGAYGGASAGGSTHSHKKSKKKKKKHSKASNGYEDGYSIMSSRSSRLSDESKVSRPSRLDLHLGNYCSSDLYSSTSLPTSRLQSATQNGSRPSLLYSDAPHPRSHRGSVYEDSLYSGARRFSGSSSRAPSEYSGFLGSNSRASSRASSARASPVEDSSSVTSFLRNAASGSGILRDLDDITIPDLPDVEERSDRDFLEKGSRTASTLSAATLASLGGTSSRRGSGDTSLSVDTEASIREIKEIHELKDQIQDVEAKYMQTLKEVKDSLVEVEEKYRKAMVSNAQLDNEKSNLMYQVDTLKDSLMELEEQLSETRRQYEEKAKEFERERHAHSVLQFQFNEIKETLKQSEELLNEIRQLRLKQDSFVREISDLQETLEWKDKKIGALERQKEYSDAIRNERDELRDEVVQLKDVLKKHGIVLGADLTTNGEAGEGVIDGLANADSAPRLAQDAPASHAGSDSMLGKVNDELLGSRDMKEMGIGGILEKAESPAVQPQRQQGETETLDECDGEIMQEQLYKDNLSSLDPSHTQVSNTENLEEAQSDTPIASNEVTQGDSECSNNIELNSCPQNDAESEPSVFCHAQVEVVITGPEDEVRNDEDNFENDTEDNGEEGQEKSGEGMASEGIVDVKNVAEHECTDGAEESGKEGVGSKEVCQDGAVRENDSMAQQNHGEEFKDANESQGAKAEAHDHRDSKTKEGEEENSGCTAEKDPENPEAVALRVEQEEGPVTVDSKEKDDAQVGDPMRTAVPQPQTGPHSTPKELPSQASAKPPQANQGGSSGKKKKKKKKSKHKQKGGAQGDGSKAKDHLAEAEEEEEDAKVQEKSANDNAASMMGMQELAEEFKVSPGEPPAGEAEKPEPDIPAQTPEDVIIEREDKTEIDEGVQIKTKDIQTPERTEEVQTPETTEEIQTPESAEEVQASEETEEVQTPETTEEVQASKKVEEVQASEETEEVQTPETNKEVLTSEKMEEVQAPEETEEVQIPETNKEVLTSEKMEEVQTLKTTEEIQPLDTAEDVQTKKDCLESTNTEGLEKEERLLSECGPLVETQNSRDTEVEPKETPSPATQQAGSENTRDLNGESTHNIEAENTRNLEAENARNLQAEQACDIKLEAESDHATANSAATVSVGSIQASKESKEGNPQETGSTQEVSDDAPTEALEIEDFDSCEEADSTVQEEPTDPAEEAREDQLFTDSSERQEQEELAEYAIESSVAHSEDLGGENQVVSEEGSHSGEELSDSVGEPEVDLQDQVAQNGESSDQQQGEGRGSCEAREDAARENPDDADTPLKEEEEEDDDEGLSFDFDEDLDASESTPSVPHPEDGEADAPTAGESPEETEDGKPDLHAEAGQEEPQENTDSPSYKAEETESEVDGEEPGLVLSAQSQPGQSSFEEGEEAIAFVAPPDSQASQRGRKDSSKSKIRLRKLVDERETLVEQVRKLKAQLEQKQKNGTEESASPEGDVLENGTDPHILDVQRDANRQISDLKFKLVKSEQEVTALEQNVIRLEGQVTRYKSASENAEKVEDELKAEKRKMQRELRAALDKIDELEASNSHLTKRLEKMKANRSALLSQQ</sequence>
<dbReference type="Gene3D" id="1.20.5.4090">
    <property type="match status" value="1"/>
</dbReference>
<feature type="compositionally biased region" description="Acidic residues" evidence="4">
    <location>
        <begin position="710"/>
        <end position="731"/>
    </location>
</feature>
<evidence type="ECO:0000256" key="3">
    <source>
        <dbReference type="SAM" id="Coils"/>
    </source>
</evidence>
<feature type="compositionally biased region" description="Polar residues" evidence="4">
    <location>
        <begin position="184"/>
        <end position="209"/>
    </location>
</feature>
<evidence type="ECO:0000256" key="4">
    <source>
        <dbReference type="SAM" id="MobiDB-lite"/>
    </source>
</evidence>
<comment type="similarity">
    <text evidence="1">Belongs to the LRRFIP family.</text>
</comment>
<keyword evidence="2 3" id="KW-0175">Coiled coil</keyword>
<feature type="compositionally biased region" description="Basic and acidic residues" evidence="4">
    <location>
        <begin position="1006"/>
        <end position="1018"/>
    </location>
</feature>
<feature type="compositionally biased region" description="Polar residues" evidence="4">
    <location>
        <begin position="1370"/>
        <end position="1383"/>
    </location>
</feature>
<protein>
    <recommendedName>
        <fullName evidence="7">Leucine-rich repeat flightless-interacting protein 1</fullName>
    </recommendedName>
</protein>
<feature type="compositionally biased region" description="Low complexity" evidence="4">
    <location>
        <begin position="1019"/>
        <end position="1032"/>
    </location>
</feature>
<feature type="compositionally biased region" description="Polar residues" evidence="4">
    <location>
        <begin position="1182"/>
        <end position="1191"/>
    </location>
</feature>
<name>A0A9D3T906_MEGAT</name>
<feature type="compositionally biased region" description="Basic residues" evidence="4">
    <location>
        <begin position="900"/>
        <end position="914"/>
    </location>
</feature>
<evidence type="ECO:0000313" key="6">
    <source>
        <dbReference type="Proteomes" id="UP001046870"/>
    </source>
</evidence>
<proteinExistence type="inferred from homology"/>
<dbReference type="PANTHER" id="PTHR19212:SF5">
    <property type="entry name" value="LEUCINE-RICH REPEAT FLIGHTLESS-INTERACTING PROTEIN 1"/>
    <property type="match status" value="1"/>
</dbReference>
<evidence type="ECO:0000313" key="5">
    <source>
        <dbReference type="EMBL" id="KAG7467430.1"/>
    </source>
</evidence>
<evidence type="ECO:0000256" key="1">
    <source>
        <dbReference type="ARBA" id="ARBA00008275"/>
    </source>
</evidence>
<feature type="compositionally biased region" description="Basic and acidic residues" evidence="4">
    <location>
        <begin position="1105"/>
        <end position="1125"/>
    </location>
</feature>
<feature type="compositionally biased region" description="Basic and acidic residues" evidence="4">
    <location>
        <begin position="1458"/>
        <end position="1467"/>
    </location>
</feature>
<dbReference type="GO" id="GO:0000978">
    <property type="term" value="F:RNA polymerase II cis-regulatory region sequence-specific DNA binding"/>
    <property type="evidence" value="ECO:0007669"/>
    <property type="project" value="TreeGrafter"/>
</dbReference>
<feature type="compositionally biased region" description="Low complexity" evidence="4">
    <location>
        <begin position="258"/>
        <end position="270"/>
    </location>
</feature>
<feature type="compositionally biased region" description="Basic and acidic residues" evidence="4">
    <location>
        <begin position="805"/>
        <end position="817"/>
    </location>
</feature>
<dbReference type="Proteomes" id="UP001046870">
    <property type="component" value="Chromosome 12"/>
</dbReference>
<feature type="compositionally biased region" description="Basic and acidic residues" evidence="4">
    <location>
        <begin position="1303"/>
        <end position="1320"/>
    </location>
</feature>
<feature type="compositionally biased region" description="Basic and acidic residues" evidence="4">
    <location>
        <begin position="1387"/>
        <end position="1408"/>
    </location>
</feature>
<accession>A0A9D3T906</accession>
<feature type="compositionally biased region" description="Acidic residues" evidence="4">
    <location>
        <begin position="1065"/>
        <end position="1074"/>
    </location>
</feature>
<keyword evidence="6" id="KW-1185">Reference proteome</keyword>
<feature type="coiled-coil region" evidence="3">
    <location>
        <begin position="14"/>
        <end position="48"/>
    </location>
</feature>
<feature type="compositionally biased region" description="Low complexity" evidence="4">
    <location>
        <begin position="234"/>
        <end position="248"/>
    </location>
</feature>
<feature type="coiled-coil region" evidence="3">
    <location>
        <begin position="354"/>
        <end position="531"/>
    </location>
</feature>
<comment type="caution">
    <text evidence="5">The sequence shown here is derived from an EMBL/GenBank/DDBJ whole genome shotgun (WGS) entry which is preliminary data.</text>
</comment>
<feature type="compositionally biased region" description="Basic and acidic residues" evidence="4">
    <location>
        <begin position="750"/>
        <end position="769"/>
    </location>
</feature>
<feature type="region of interest" description="Disordered" evidence="4">
    <location>
        <begin position="1563"/>
        <end position="1589"/>
    </location>
</feature>
<gene>
    <name evidence="5" type="ORF">MATL_G00153630</name>
</gene>
<feature type="compositionally biased region" description="Acidic residues" evidence="4">
    <location>
        <begin position="1355"/>
        <end position="1367"/>
    </location>
</feature>
<feature type="compositionally biased region" description="Polar residues" evidence="4">
    <location>
        <begin position="1500"/>
        <end position="1510"/>
    </location>
</feature>
<organism evidence="5 6">
    <name type="scientific">Megalops atlanticus</name>
    <name type="common">Tarpon</name>
    <name type="synonym">Clupea gigantea</name>
    <dbReference type="NCBI Taxonomy" id="7932"/>
    <lineage>
        <taxon>Eukaryota</taxon>
        <taxon>Metazoa</taxon>
        <taxon>Chordata</taxon>
        <taxon>Craniata</taxon>
        <taxon>Vertebrata</taxon>
        <taxon>Euteleostomi</taxon>
        <taxon>Actinopterygii</taxon>
        <taxon>Neopterygii</taxon>
        <taxon>Teleostei</taxon>
        <taxon>Elopiformes</taxon>
        <taxon>Megalopidae</taxon>
        <taxon>Megalops</taxon>
    </lineage>
</organism>
<feature type="region of interest" description="Disordered" evidence="4">
    <location>
        <begin position="641"/>
        <end position="676"/>
    </location>
</feature>
<dbReference type="InterPro" id="IPR019139">
    <property type="entry name" value="LRRFIP1/2"/>
</dbReference>
<evidence type="ECO:0008006" key="7">
    <source>
        <dbReference type="Google" id="ProtNLM"/>
    </source>
</evidence>
<feature type="coiled-coil region" evidence="3">
    <location>
        <begin position="1601"/>
        <end position="1691"/>
    </location>
</feature>